<dbReference type="InterPro" id="IPR012552">
    <property type="entry name" value="DVL"/>
</dbReference>
<dbReference type="GO" id="GO:0005886">
    <property type="term" value="C:plasma membrane"/>
    <property type="evidence" value="ECO:0007669"/>
    <property type="project" value="UniProtKB-SubCell"/>
</dbReference>
<dbReference type="EMBL" id="CM009751">
    <property type="protein sequence ID" value="PUZ64929.1"/>
    <property type="molecule type" value="Genomic_DNA"/>
</dbReference>
<keyword evidence="6" id="KW-0472">Membrane</keyword>
<organism evidence="8 9">
    <name type="scientific">Panicum hallii var. hallii</name>
    <dbReference type="NCBI Taxonomy" id="1504633"/>
    <lineage>
        <taxon>Eukaryota</taxon>
        <taxon>Viridiplantae</taxon>
        <taxon>Streptophyta</taxon>
        <taxon>Embryophyta</taxon>
        <taxon>Tracheophyta</taxon>
        <taxon>Spermatophyta</taxon>
        <taxon>Magnoliopsida</taxon>
        <taxon>Liliopsida</taxon>
        <taxon>Poales</taxon>
        <taxon>Poaceae</taxon>
        <taxon>PACMAD clade</taxon>
        <taxon>Panicoideae</taxon>
        <taxon>Panicodae</taxon>
        <taxon>Paniceae</taxon>
        <taxon>Panicinae</taxon>
        <taxon>Panicum</taxon>
        <taxon>Panicum sect. Panicum</taxon>
    </lineage>
</organism>
<comment type="similarity">
    <text evidence="7">Belongs to the DVL/RTFL small polypeptides family.</text>
</comment>
<keyword evidence="5" id="KW-1133">Transmembrane helix</keyword>
<gene>
    <name evidence="8" type="ORF">GQ55_3G182300</name>
</gene>
<keyword evidence="9" id="KW-1185">Reference proteome</keyword>
<dbReference type="GO" id="GO:0048367">
    <property type="term" value="P:shoot system development"/>
    <property type="evidence" value="ECO:0007669"/>
    <property type="project" value="UniProtKB-ARBA"/>
</dbReference>
<name>A0A2T7EAR7_9POAL</name>
<dbReference type="OrthoDB" id="1057178at2759"/>
<evidence type="ECO:0000313" key="8">
    <source>
        <dbReference type="EMBL" id="PUZ64929.1"/>
    </source>
</evidence>
<proteinExistence type="inferred from homology"/>
<evidence type="ECO:0000256" key="3">
    <source>
        <dbReference type="ARBA" id="ARBA00022475"/>
    </source>
</evidence>
<accession>A0A2T7EAR7</accession>
<evidence type="ECO:0000256" key="7">
    <source>
        <dbReference type="ARBA" id="ARBA00024340"/>
    </source>
</evidence>
<evidence type="ECO:0000256" key="6">
    <source>
        <dbReference type="ARBA" id="ARBA00023136"/>
    </source>
</evidence>
<dbReference type="PANTHER" id="PTHR47855:SF6">
    <property type="entry name" value="ROTUNDIFOLIA LIKE 8"/>
    <property type="match status" value="1"/>
</dbReference>
<keyword evidence="2" id="KW-0217">Developmental protein</keyword>
<evidence type="ECO:0000313" key="9">
    <source>
        <dbReference type="Proteomes" id="UP000244336"/>
    </source>
</evidence>
<comment type="subcellular location">
    <subcellularLocation>
        <location evidence="1">Cell membrane</location>
        <topology evidence="1">Single-pass membrane protein</topology>
    </subcellularLocation>
</comment>
<dbReference type="GO" id="GO:0008285">
    <property type="term" value="P:negative regulation of cell population proliferation"/>
    <property type="evidence" value="ECO:0007669"/>
    <property type="project" value="InterPro"/>
</dbReference>
<keyword evidence="3" id="KW-1003">Cell membrane</keyword>
<dbReference type="PANTHER" id="PTHR47855">
    <property type="entry name" value="OS01G0525701 PROTEIN"/>
    <property type="match status" value="1"/>
</dbReference>
<sequence>MNKPWSQGKRRGGGLSRVLREQKARLYIIRRCVVMLLCYHD</sequence>
<dbReference type="Gramene" id="PUZ64929">
    <property type="protein sequence ID" value="PUZ64929"/>
    <property type="gene ID" value="GQ55_3G182300"/>
</dbReference>
<evidence type="ECO:0000256" key="4">
    <source>
        <dbReference type="ARBA" id="ARBA00022692"/>
    </source>
</evidence>
<dbReference type="Proteomes" id="UP000244336">
    <property type="component" value="Chromosome 3"/>
</dbReference>
<reference evidence="8 9" key="1">
    <citation type="submission" date="2018-04" db="EMBL/GenBank/DDBJ databases">
        <title>WGS assembly of Panicum hallii var. hallii HAL2.</title>
        <authorList>
            <person name="Lovell J."/>
            <person name="Jenkins J."/>
            <person name="Lowry D."/>
            <person name="Mamidi S."/>
            <person name="Sreedasyam A."/>
            <person name="Weng X."/>
            <person name="Barry K."/>
            <person name="Bonette J."/>
            <person name="Campitelli B."/>
            <person name="Daum C."/>
            <person name="Gordon S."/>
            <person name="Gould B."/>
            <person name="Lipzen A."/>
            <person name="MacQueen A."/>
            <person name="Palacio-Mejia J."/>
            <person name="Plott C."/>
            <person name="Shakirov E."/>
            <person name="Shu S."/>
            <person name="Yoshinaga Y."/>
            <person name="Zane M."/>
            <person name="Rokhsar D."/>
            <person name="Grimwood J."/>
            <person name="Schmutz J."/>
            <person name="Juenger T."/>
        </authorList>
    </citation>
    <scope>NUCLEOTIDE SEQUENCE [LARGE SCALE GENOMIC DNA]</scope>
    <source>
        <strain evidence="9">cv. HAL2</strain>
    </source>
</reference>
<evidence type="ECO:0000256" key="2">
    <source>
        <dbReference type="ARBA" id="ARBA00022473"/>
    </source>
</evidence>
<evidence type="ECO:0000256" key="5">
    <source>
        <dbReference type="ARBA" id="ARBA00022989"/>
    </source>
</evidence>
<dbReference type="Pfam" id="PF08137">
    <property type="entry name" value="DVL"/>
    <property type="match status" value="1"/>
</dbReference>
<dbReference type="AlphaFoldDB" id="A0A2T7EAR7"/>
<dbReference type="InterPro" id="IPR052153">
    <property type="entry name" value="DVL/RTFL_small_peptides"/>
</dbReference>
<evidence type="ECO:0000256" key="1">
    <source>
        <dbReference type="ARBA" id="ARBA00004162"/>
    </source>
</evidence>
<protein>
    <submittedName>
        <fullName evidence="8">Uncharacterized protein</fullName>
    </submittedName>
</protein>
<keyword evidence="4" id="KW-0812">Transmembrane</keyword>